<feature type="chain" id="PRO_5012374367" evidence="5">
    <location>
        <begin position="24"/>
        <end position="246"/>
    </location>
</feature>
<keyword evidence="4" id="KW-1133">Transmembrane helix</keyword>
<dbReference type="EMBL" id="MVGT01002040">
    <property type="protein sequence ID" value="OVA10063.1"/>
    <property type="molecule type" value="Genomic_DNA"/>
</dbReference>
<dbReference type="FunFam" id="2.60.40.420:FF:000034">
    <property type="entry name" value="Cupredoxin superfamily protein"/>
    <property type="match status" value="1"/>
</dbReference>
<evidence type="ECO:0000256" key="5">
    <source>
        <dbReference type="SAM" id="SignalP"/>
    </source>
</evidence>
<keyword evidence="4" id="KW-0812">Transmembrane</keyword>
<organism evidence="7 8">
    <name type="scientific">Macleaya cordata</name>
    <name type="common">Five-seeded plume-poppy</name>
    <name type="synonym">Bocconia cordata</name>
    <dbReference type="NCBI Taxonomy" id="56857"/>
    <lineage>
        <taxon>Eukaryota</taxon>
        <taxon>Viridiplantae</taxon>
        <taxon>Streptophyta</taxon>
        <taxon>Embryophyta</taxon>
        <taxon>Tracheophyta</taxon>
        <taxon>Spermatophyta</taxon>
        <taxon>Magnoliopsida</taxon>
        <taxon>Ranunculales</taxon>
        <taxon>Papaveraceae</taxon>
        <taxon>Papaveroideae</taxon>
        <taxon>Macleaya</taxon>
    </lineage>
</organism>
<dbReference type="PROSITE" id="PS51485">
    <property type="entry name" value="PHYTOCYANIN"/>
    <property type="match status" value="1"/>
</dbReference>
<dbReference type="OMA" id="GPPEHEF"/>
<reference evidence="7 8" key="1">
    <citation type="journal article" date="2017" name="Mol. Plant">
        <title>The Genome of Medicinal Plant Macleaya cordata Provides New Insights into Benzylisoquinoline Alkaloids Metabolism.</title>
        <authorList>
            <person name="Liu X."/>
            <person name="Liu Y."/>
            <person name="Huang P."/>
            <person name="Ma Y."/>
            <person name="Qing Z."/>
            <person name="Tang Q."/>
            <person name="Cao H."/>
            <person name="Cheng P."/>
            <person name="Zheng Y."/>
            <person name="Yuan Z."/>
            <person name="Zhou Y."/>
            <person name="Liu J."/>
            <person name="Tang Z."/>
            <person name="Zhuo Y."/>
            <person name="Zhang Y."/>
            <person name="Yu L."/>
            <person name="Huang J."/>
            <person name="Yang P."/>
            <person name="Peng Q."/>
            <person name="Zhang J."/>
            <person name="Jiang W."/>
            <person name="Zhang Z."/>
            <person name="Lin K."/>
            <person name="Ro D.K."/>
            <person name="Chen X."/>
            <person name="Xiong X."/>
            <person name="Shang Y."/>
            <person name="Huang S."/>
            <person name="Zeng J."/>
        </authorList>
    </citation>
    <scope>NUCLEOTIDE SEQUENCE [LARGE SCALE GENOMIC DNA]</scope>
    <source>
        <strain evidence="8">cv. BLH2017</strain>
        <tissue evidence="7">Root</tissue>
    </source>
</reference>
<dbReference type="Proteomes" id="UP000195402">
    <property type="component" value="Unassembled WGS sequence"/>
</dbReference>
<proteinExistence type="predicted"/>
<feature type="domain" description="Phytocyanin" evidence="6">
    <location>
        <begin position="40"/>
        <end position="146"/>
    </location>
</feature>
<dbReference type="InterPro" id="IPR008972">
    <property type="entry name" value="Cupredoxin"/>
</dbReference>
<comment type="caution">
    <text evidence="7">The sequence shown here is derived from an EMBL/GenBank/DDBJ whole genome shotgun (WGS) entry which is preliminary data.</text>
</comment>
<feature type="transmembrane region" description="Helical" evidence="4">
    <location>
        <begin position="227"/>
        <end position="245"/>
    </location>
</feature>
<evidence type="ECO:0000259" key="6">
    <source>
        <dbReference type="PROSITE" id="PS51485"/>
    </source>
</evidence>
<name>A0A200QHT3_MACCD</name>
<dbReference type="InParanoid" id="A0A200QHT3"/>
<feature type="compositionally biased region" description="Pro residues" evidence="3">
    <location>
        <begin position="169"/>
        <end position="186"/>
    </location>
</feature>
<feature type="region of interest" description="Disordered" evidence="3">
    <location>
        <begin position="166"/>
        <end position="223"/>
    </location>
</feature>
<evidence type="ECO:0000256" key="4">
    <source>
        <dbReference type="SAM" id="Phobius"/>
    </source>
</evidence>
<evidence type="ECO:0000313" key="8">
    <source>
        <dbReference type="Proteomes" id="UP000195402"/>
    </source>
</evidence>
<dbReference type="OrthoDB" id="1896188at2759"/>
<dbReference type="PANTHER" id="PTHR33021">
    <property type="entry name" value="BLUE COPPER PROTEIN"/>
    <property type="match status" value="1"/>
</dbReference>
<sequence length="246" mass="26849">MARARMRVCDALVLNLMVVAVISLNNNNNNNNNFGVEAQVHHVVGGDLGWDPSTDIQSWSSNRDFRVGDSIWFTYSTTAAAQDDGSISELKSREEYESCDVSNPIKMYTDGVVDKVSLDGEGTRYFVSTKSDNCKNGLKLHVEVLPPTTTTAAAAEDDVATRHKREVLEPPPTSHKPEIFPAPPTPHKPEPKPEFLPPPPPTPPHRPEVLPPPPPTPSASPPPGLQMVYSTMMMISFGLVGLLIFS</sequence>
<dbReference type="Pfam" id="PF02298">
    <property type="entry name" value="Cu_bind_like"/>
    <property type="match status" value="1"/>
</dbReference>
<keyword evidence="8" id="KW-1185">Reference proteome</keyword>
<dbReference type="InterPro" id="IPR039391">
    <property type="entry name" value="Phytocyanin-like"/>
</dbReference>
<keyword evidence="4" id="KW-0472">Membrane</keyword>
<evidence type="ECO:0000256" key="2">
    <source>
        <dbReference type="ARBA" id="ARBA00023180"/>
    </source>
</evidence>
<dbReference type="CDD" id="cd04216">
    <property type="entry name" value="Phytocyanin"/>
    <property type="match status" value="1"/>
</dbReference>
<evidence type="ECO:0000256" key="3">
    <source>
        <dbReference type="SAM" id="MobiDB-lite"/>
    </source>
</evidence>
<feature type="signal peptide" evidence="5">
    <location>
        <begin position="1"/>
        <end position="23"/>
    </location>
</feature>
<gene>
    <name evidence="7" type="ORF">BVC80_1755g11</name>
</gene>
<dbReference type="PANTHER" id="PTHR33021:SF31">
    <property type="entry name" value="OS02G0720100 PROTEIN"/>
    <property type="match status" value="1"/>
</dbReference>
<keyword evidence="1" id="KW-1015">Disulfide bond</keyword>
<dbReference type="InterPro" id="IPR003245">
    <property type="entry name" value="Phytocyanin_dom"/>
</dbReference>
<accession>A0A200QHT3</accession>
<dbReference type="GO" id="GO:0009055">
    <property type="term" value="F:electron transfer activity"/>
    <property type="evidence" value="ECO:0007669"/>
    <property type="project" value="InterPro"/>
</dbReference>
<evidence type="ECO:0000256" key="1">
    <source>
        <dbReference type="ARBA" id="ARBA00023157"/>
    </source>
</evidence>
<dbReference type="Gene3D" id="2.60.40.420">
    <property type="entry name" value="Cupredoxins - blue copper proteins"/>
    <property type="match status" value="1"/>
</dbReference>
<dbReference type="GO" id="GO:0005886">
    <property type="term" value="C:plasma membrane"/>
    <property type="evidence" value="ECO:0007669"/>
    <property type="project" value="TreeGrafter"/>
</dbReference>
<dbReference type="AlphaFoldDB" id="A0A200QHT3"/>
<keyword evidence="2" id="KW-0325">Glycoprotein</keyword>
<feature type="compositionally biased region" description="Pro residues" evidence="3">
    <location>
        <begin position="194"/>
        <end position="223"/>
    </location>
</feature>
<protein>
    <submittedName>
        <fullName evidence="7">Plastocyanin-like</fullName>
    </submittedName>
</protein>
<evidence type="ECO:0000313" key="7">
    <source>
        <dbReference type="EMBL" id="OVA10063.1"/>
    </source>
</evidence>
<dbReference type="SUPFAM" id="SSF49503">
    <property type="entry name" value="Cupredoxins"/>
    <property type="match status" value="1"/>
</dbReference>
<keyword evidence="5" id="KW-0732">Signal</keyword>